<feature type="region of interest" description="Disordered" evidence="1">
    <location>
        <begin position="1544"/>
        <end position="1651"/>
    </location>
</feature>
<dbReference type="Pfam" id="PF22672">
    <property type="entry name" value="DBL_C"/>
    <property type="match status" value="2"/>
</dbReference>
<reference evidence="10" key="1">
    <citation type="submission" date="2015-07" db="EMBL/GenBank/DDBJ databases">
        <title>Annotation of Plasmodium falciparum RAJ116.</title>
        <authorList>
            <consortium name="The Broad Institute Genome Sequencing Platform"/>
            <person name="Volkman S.K."/>
            <person name="Neafsey D.E."/>
            <person name="Dash A.P."/>
            <person name="Chitnis C.E."/>
            <person name="Hartl D.L."/>
            <person name="Young S.K."/>
            <person name="Zeng Q."/>
            <person name="Koehrsen M."/>
            <person name="Alvarado L."/>
            <person name="Berlin A."/>
            <person name="Borenstein D."/>
            <person name="Chapman S.B."/>
            <person name="Chen Z."/>
            <person name="Engels R."/>
            <person name="Freedman E."/>
            <person name="Gellesch M."/>
            <person name="Goldberg J."/>
            <person name="Griggs A."/>
            <person name="Gujja S."/>
            <person name="Heilman E.R."/>
            <person name="Heiman D.I."/>
            <person name="Howarth C."/>
            <person name="Jen D."/>
            <person name="Larson L."/>
            <person name="Mehta T."/>
            <person name="Neiman D."/>
            <person name="Park D."/>
            <person name="Pearson M."/>
            <person name="Roberts A."/>
            <person name="Saif S."/>
            <person name="Shea T."/>
            <person name="Shenoy N."/>
            <person name="Sisk P."/>
            <person name="Stolte C."/>
            <person name="Sykes S."/>
            <person name="Walk T."/>
            <person name="White J."/>
            <person name="Yandava C."/>
            <person name="Haas B."/>
            <person name="Henn M.R."/>
            <person name="Nusbaum C."/>
            <person name="Birren B."/>
        </authorList>
    </citation>
    <scope>NUCLEOTIDE SEQUENCE [LARGE SCALE GENOMIC DNA]</scope>
    <source>
        <strain evidence="10">RAJ116</strain>
    </source>
</reference>
<dbReference type="FunFam" id="1.20.1310.20:FF:000001">
    <property type="entry name" value="Erythrocyte membrane protein 1, PfEMP1"/>
    <property type="match status" value="1"/>
</dbReference>
<dbReference type="InterPro" id="IPR041480">
    <property type="entry name" value="CIDR1_gamma"/>
</dbReference>
<dbReference type="InterPro" id="IPR004258">
    <property type="entry name" value="DBL"/>
</dbReference>
<evidence type="ECO:0000313" key="9">
    <source>
        <dbReference type="EMBL" id="KNC35299.1"/>
    </source>
</evidence>
<protein>
    <submittedName>
        <fullName evidence="9">Erythrocyte membrane protein 1</fullName>
    </submittedName>
</protein>
<feature type="domain" description="Duffy-binding-like" evidence="8">
    <location>
        <begin position="332"/>
        <end position="492"/>
    </location>
</feature>
<dbReference type="Gene3D" id="1.10.1900.40">
    <property type="entry name" value="Acidic terminal segments, variant surface antigen of PfEMP1"/>
    <property type="match status" value="2"/>
</dbReference>
<evidence type="ECO:0000313" key="10">
    <source>
        <dbReference type="Proteomes" id="UP000054566"/>
    </source>
</evidence>
<evidence type="ECO:0000259" key="6">
    <source>
        <dbReference type="Pfam" id="PF15447"/>
    </source>
</evidence>
<feature type="domain" description="Cysteine-rich interdomain region 1 gamma" evidence="7">
    <location>
        <begin position="1344"/>
        <end position="1391"/>
    </location>
</feature>
<dbReference type="InterPro" id="IPR029210">
    <property type="entry name" value="PfEMP1_NTS"/>
</dbReference>
<evidence type="ECO:0000259" key="4">
    <source>
        <dbReference type="Pfam" id="PF05424"/>
    </source>
</evidence>
<dbReference type="Gene3D" id="1.20.1310.20">
    <property type="entry name" value="Duffy-antigen binding domain"/>
    <property type="match status" value="2"/>
</dbReference>
<dbReference type="Pfam" id="PF05424">
    <property type="entry name" value="Duffy_binding"/>
    <property type="match status" value="2"/>
</dbReference>
<organism evidence="9 10">
    <name type="scientific">Plasmodium falciparum RAJ116</name>
    <dbReference type="NCBI Taxonomy" id="580058"/>
    <lineage>
        <taxon>Eukaryota</taxon>
        <taxon>Sar</taxon>
        <taxon>Alveolata</taxon>
        <taxon>Apicomplexa</taxon>
        <taxon>Aconoidasida</taxon>
        <taxon>Haemosporida</taxon>
        <taxon>Plasmodiidae</taxon>
        <taxon>Plasmodium</taxon>
        <taxon>Plasmodium (Laverania)</taxon>
    </lineage>
</organism>
<keyword evidence="2" id="KW-0472">Membrane</keyword>
<evidence type="ECO:0000259" key="8">
    <source>
        <dbReference type="Pfam" id="PF22672"/>
    </source>
</evidence>
<feature type="region of interest" description="Disordered" evidence="1">
    <location>
        <begin position="1981"/>
        <end position="2000"/>
    </location>
</feature>
<keyword evidence="2" id="KW-1133">Transmembrane helix</keyword>
<accession>A0A0L0CVB0</accession>
<sequence length="2112" mass="243257">MAPGGSVGTDKSAKEVLDEFGQKVHEEIVGKKADGTGASGDAKKYIEELKGNLKEAKGIGERVAFHKTCDIINDKRDELLRDRGDPCGNTTGKEEVKRFSDKEGAQCDKKKIKDNSEGACAPFRRLHLCNKNMVKMDTNNDSKAKNDLLAEVCLAAKYEGESLKKYHDRYRINNPHSKICTELARSFADIGDIVRGRDLYLGKKKKNQNGKETEREKLEENFKKYFQQIHEDVTKGGTNGQTLKTRYNGDKNNDFFKLREDWWTANRETIWKAITCGTHDGDTYFRTTCNDNGTLSDANHKCRCRSKNAINETDQVPTYFDYVPQYLRWFEEWAEDFCRKKKKKLENLDTQCRGVYEGEKRYCSRNGFDCEKTVNARGKLRYGKQCISCLYGCNPYIDWIDNQRKQFLKQKKKYADEIKIYTNEASSSSGSRKKRAASTTKYEGYEKKFYEELNKSEYGTVDDFLEKLSNEEVCKKVKDTEGGTINFKEEHDDNNNDKKKGTFYRSEYCQPCPLCGMKKTKDGKGWEKKKEDDKCTRIKLYEPNEGAIPTDITILKSGENRDDIRKKIDDFCAKTQNGSDGSGGVSGRNSDSSLYDRWQCYKGEDVKKVKNGEEEDDEEGVDDVKKSGGLCILKKKKEESQSNSQKDPDEIQKTFHDFFYYWVAHMLKDSIHWRTKRLSKCINNGKKECIKNCNGKCDCFLKWVDQKKETEWEKIKEHFGKQGDIAEQTQTDPIVTLEGVLQIEFLNEDTEEKSEKGLDAEEAKELKHLRDIIESEENQVEAAAASDGKKKTLMDKLLDYEERIAKKCKETHTSDTCPPKPASPAGGGGVARSATSPDVQQPQPPVESEEEEEEDNNEDGDEVEEEETPKEDKDDVVQEETAKETTEDTKQGSEPPAPQEDACQIVKKLFDDKEGTGYTDWCKEKYGEKKSYPGWDCRKNTFKTGEENACMPPRRQNLYIKKLENFSGGTSPETELRKTFIECAAIETFFLWHKYKKDIENEKKKEQEGLGGLYITYDEKDVQDQLNIGTVPEEIKRQMFYTFGDYRDIFFGRDISKDATQVNQKINDVFQKDFGKPGSQDREIWWDANAKDIWEGMLCALSHASGNNDTVQTQLISNSDYTKVSFIGGFNGDTELHKFSRRPQYFRWLEEWAEEFCRKRTYKFAKIKVDCLGVNEGHKYCDGDGFECTEIGPNEDGTITTFNCPSCAISCRSFKQWINTKKNEFNKQEQKYTKEIDDPKINSNNIYDKQFVQNLRNDYRSVDLFLKNIKDGSCSNNSAKDSIIDFNNTKVTFGPAKNCTPCPVFGVNCNNVVCSEVTEKKCNGKTFKATDDIGKIEGTIKKGDMLVIDNSKKGFPKELDVCQKSSMFNGIRKDKWTCKYLCGLDVCFMENFKEGIDEKQNIQIRTLFKRWIENFLKDYNKIKENINACMNNDKGSKCINGCRENCECVEKWIDQKKEEWEKVRDLYIKQYSGNNLDEVYEVRTFLESLQPEKEVQKAKGNVEKLNDLEEPIGCTDTDTLQNGECKKKDVIESLLNKLKKEIEPCKNQPHKTQPHCVPFPKPSNHPSNHDNPEEDPDTSTTSSRPDFCPKEPQPPAPTMPEEDTTDGDAGIDENVPVPAPAGDQKEEKVPADEAPKLPKKPEKKTPTKPRPMDYRLTDVLLPSAFPLSVGIAFAALSYFLLKKKTKSTIDLLRVINIPKGDYGIPTMKSKNRYIPYVSDRYKGKTYIYMEGDTDEDKYTFMSDTSDITSSSESEYEEIDINDIYPYQSPKYKTLIEVVLEPSKRDIQSDDIPSSDTPMNKFTDDEWNQLKHDFISNMLQSEPNDVPNDYRSGNVTLNTQPNTLYFDKPQEKPFITSIHDRNLYSGEEYDYNVNMVNNDDIPINRDNNPYSGIDLINDSLNSNQHIDIYDEVLKRKENELFGTYHTKKNTSTNSVAKNTNSDPIHNQIKLFHKWLDRHRHMCDQWDKNKKEELLDKLKEEWNKENNNNSGKTYNSDNKPSHNHVLNTDVSIQIDMDNPKTKNEFTNTDTYPEKSTMDTIIDDLEKYNEPYYYDFYEDDIYYDVNDDKASVDNINMDHNKMDNNNSDVPTKVQIEMNVINNQELLQNEYPISDM</sequence>
<dbReference type="FunFam" id="1.20.58.830:FF:000009">
    <property type="entry name" value="Erythrocyte membrane protein 1, PfEMP1"/>
    <property type="match status" value="1"/>
</dbReference>
<feature type="domain" description="Plasmodium falciparum erythrocyte membrane protein-1 N-terminal segment" evidence="6">
    <location>
        <begin position="12"/>
        <end position="57"/>
    </location>
</feature>
<dbReference type="InterPro" id="IPR054595">
    <property type="entry name" value="DBL_C"/>
</dbReference>
<dbReference type="InterPro" id="IPR042202">
    <property type="entry name" value="Duffy-ag-bd_sf"/>
</dbReference>
<dbReference type="Pfam" id="PF03011">
    <property type="entry name" value="PFEMP"/>
    <property type="match status" value="2"/>
</dbReference>
<dbReference type="GO" id="GO:0046789">
    <property type="term" value="F:host cell surface receptor binding"/>
    <property type="evidence" value="ECO:0007669"/>
    <property type="project" value="InterPro"/>
</dbReference>
<dbReference type="InterPro" id="IPR008602">
    <property type="entry name" value="Duffy-antigen-binding"/>
</dbReference>
<evidence type="ECO:0000259" key="3">
    <source>
        <dbReference type="Pfam" id="PF03011"/>
    </source>
</evidence>
<dbReference type="EMBL" id="GG663803">
    <property type="protein sequence ID" value="KNC35299.1"/>
    <property type="molecule type" value="Genomic_DNA"/>
</dbReference>
<evidence type="ECO:0000259" key="7">
    <source>
        <dbReference type="Pfam" id="PF18562"/>
    </source>
</evidence>
<feature type="compositionally biased region" description="Acidic residues" evidence="1">
    <location>
        <begin position="1600"/>
        <end position="1611"/>
    </location>
</feature>
<dbReference type="Pfam" id="PF15445">
    <property type="entry name" value="ATS"/>
    <property type="match status" value="1"/>
</dbReference>
<feature type="compositionally biased region" description="Polar residues" evidence="1">
    <location>
        <begin position="1988"/>
        <end position="2000"/>
    </location>
</feature>
<dbReference type="SUPFAM" id="SSF140924">
    <property type="entry name" value="Duffy binding domain-like"/>
    <property type="match status" value="4"/>
</dbReference>
<evidence type="ECO:0000256" key="1">
    <source>
        <dbReference type="SAM" id="MobiDB-lite"/>
    </source>
</evidence>
<feature type="compositionally biased region" description="Acidic residues" evidence="1">
    <location>
        <begin position="847"/>
        <end position="869"/>
    </location>
</feature>
<dbReference type="Pfam" id="PF15447">
    <property type="entry name" value="NTS"/>
    <property type="match status" value="1"/>
</dbReference>
<proteinExistence type="predicted"/>
<feature type="domain" description="Duffy-binding-like" evidence="3">
    <location>
        <begin position="658"/>
        <end position="815"/>
    </location>
</feature>
<feature type="domain" description="Plasmodium falciparum erythrocyte membrane protein 1 acidic terminal segment" evidence="5">
    <location>
        <begin position="1665"/>
        <end position="2112"/>
    </location>
</feature>
<feature type="region of interest" description="Disordered" evidence="1">
    <location>
        <begin position="809"/>
        <end position="899"/>
    </location>
</feature>
<evidence type="ECO:0000259" key="5">
    <source>
        <dbReference type="Pfam" id="PF15445"/>
    </source>
</evidence>
<dbReference type="Gene3D" id="1.20.58.830">
    <property type="match status" value="3"/>
</dbReference>
<dbReference type="FunFam" id="1.10.1900.40:FF:000005">
    <property type="entry name" value="Erythrocyte membrane protein 1, PfEMP1"/>
    <property type="match status" value="1"/>
</dbReference>
<feature type="compositionally biased region" description="Low complexity" evidence="1">
    <location>
        <begin position="831"/>
        <end position="841"/>
    </location>
</feature>
<dbReference type="GO" id="GO:0016020">
    <property type="term" value="C:membrane"/>
    <property type="evidence" value="ECO:0007669"/>
    <property type="project" value="InterPro"/>
</dbReference>
<reference evidence="10" key="2">
    <citation type="submission" date="2015-07" db="EMBL/GenBank/DDBJ databases">
        <title>The genome sequence of Plasmodium falciparum RAJ116.</title>
        <authorList>
            <consortium name="The Broad Institute Genome Sequencing Platform"/>
            <person name="Volkman S.K."/>
            <person name="Neafsey D.E."/>
            <person name="Dash A.P."/>
            <person name="Chitnis C.E."/>
            <person name="Hartl D.L."/>
            <person name="Young S.K."/>
            <person name="Kodira C.D."/>
            <person name="Zeng Q."/>
            <person name="Koehrsen M."/>
            <person name="Godfrey P."/>
            <person name="Alvarado L."/>
            <person name="Berlin A."/>
            <person name="Borenstein D."/>
            <person name="Chen Z."/>
            <person name="Engels R."/>
            <person name="Freedman E."/>
            <person name="Gellesch M."/>
            <person name="Goldberg J."/>
            <person name="Griggs A."/>
            <person name="Gujja S."/>
            <person name="Heiman D."/>
            <person name="Hepburn T."/>
            <person name="Howarth C."/>
            <person name="Jen D."/>
            <person name="Larson L."/>
            <person name="Lewis B."/>
            <person name="Mehta T."/>
            <person name="Park D."/>
            <person name="Pearson M."/>
            <person name="Roberts A."/>
            <person name="Saif S."/>
            <person name="Shea T."/>
            <person name="Shenoy N."/>
            <person name="Sisk P."/>
            <person name="Stolte C."/>
            <person name="Sykes S."/>
            <person name="Walk T."/>
            <person name="White J."/>
            <person name="Yandava C."/>
            <person name="Wirth D.F."/>
            <person name="Nusbaum C."/>
            <person name="Birren B."/>
        </authorList>
    </citation>
    <scope>NUCLEOTIDE SEQUENCE [LARGE SCALE GENOMIC DNA]</scope>
    <source>
        <strain evidence="10">RAJ116</strain>
    </source>
</reference>
<dbReference type="Pfam" id="PF18562">
    <property type="entry name" value="CIDR1_gamma"/>
    <property type="match status" value="1"/>
</dbReference>
<feature type="compositionally biased region" description="Basic and acidic residues" evidence="1">
    <location>
        <begin position="1623"/>
        <end position="1651"/>
    </location>
</feature>
<feature type="domain" description="Duffy-antigen binding" evidence="4">
    <location>
        <begin position="118"/>
        <end position="328"/>
    </location>
</feature>
<dbReference type="Gene3D" id="1.20.58.1930">
    <property type="match status" value="1"/>
</dbReference>
<gene>
    <name evidence="9" type="ORF">PFLG_00379</name>
</gene>
<evidence type="ECO:0000256" key="2">
    <source>
        <dbReference type="SAM" id="Phobius"/>
    </source>
</evidence>
<dbReference type="FunFam" id="1.10.1900.40:FF:000001">
    <property type="entry name" value="Erythrocyte membrane protein 1"/>
    <property type="match status" value="1"/>
</dbReference>
<feature type="transmembrane region" description="Helical" evidence="2">
    <location>
        <begin position="1659"/>
        <end position="1681"/>
    </location>
</feature>
<name>A0A0L0CVB0_PLAFA</name>
<feature type="domain" description="Duffy-antigen binding" evidence="4">
    <location>
        <begin position="949"/>
        <end position="1113"/>
    </location>
</feature>
<dbReference type="FunFam" id="1.20.58.1930:FF:000001">
    <property type="entry name" value="Erythrocyte membrane protein 1, PfEMP1"/>
    <property type="match status" value="1"/>
</dbReference>
<dbReference type="InterPro" id="IPR029211">
    <property type="entry name" value="PfEMP1_ATS"/>
</dbReference>
<feature type="compositionally biased region" description="Basic and acidic residues" evidence="1">
    <location>
        <begin position="870"/>
        <end position="891"/>
    </location>
</feature>
<feature type="domain" description="Duffy-binding-like" evidence="8">
    <location>
        <begin position="1151"/>
        <end position="1296"/>
    </location>
</feature>
<dbReference type="InterPro" id="IPR044932">
    <property type="entry name" value="PfEMP1_ATS_sf"/>
</dbReference>
<dbReference type="Proteomes" id="UP000054566">
    <property type="component" value="Unassembled WGS sequence"/>
</dbReference>
<dbReference type="FunFam" id="1.20.58.830:FF:000004">
    <property type="entry name" value="Erythrocyte membrane protein 1, PfEMP1"/>
    <property type="match status" value="1"/>
</dbReference>
<keyword evidence="2" id="KW-0812">Transmembrane</keyword>
<feature type="domain" description="Duffy-binding-like" evidence="3">
    <location>
        <begin position="1407"/>
        <end position="1551"/>
    </location>
</feature>